<keyword evidence="3 6" id="KW-1133">Transmembrane helix</keyword>
<comment type="caution">
    <text evidence="8">The sequence shown here is derived from an EMBL/GenBank/DDBJ whole genome shotgun (WGS) entry which is preliminary data.</text>
</comment>
<proteinExistence type="predicted"/>
<feature type="transmembrane region" description="Helical" evidence="6">
    <location>
        <begin position="270"/>
        <end position="289"/>
    </location>
</feature>
<feature type="transmembrane region" description="Helical" evidence="6">
    <location>
        <begin position="343"/>
        <end position="363"/>
    </location>
</feature>
<dbReference type="RefSeq" id="WP_125181577.1">
    <property type="nucleotide sequence ID" value="NZ_QZMU01000001.1"/>
</dbReference>
<feature type="transmembrane region" description="Helical" evidence="6">
    <location>
        <begin position="112"/>
        <end position="131"/>
    </location>
</feature>
<dbReference type="PANTHER" id="PTHR11814">
    <property type="entry name" value="SULFATE TRANSPORTER"/>
    <property type="match status" value="1"/>
</dbReference>
<feature type="transmembrane region" description="Helical" evidence="6">
    <location>
        <begin position="64"/>
        <end position="83"/>
    </location>
</feature>
<dbReference type="InterPro" id="IPR036513">
    <property type="entry name" value="STAS_dom_sf"/>
</dbReference>
<gene>
    <name evidence="8" type="ORF">D6C00_09910</name>
</gene>
<evidence type="ECO:0000256" key="5">
    <source>
        <dbReference type="SAM" id="MobiDB-lite"/>
    </source>
</evidence>
<evidence type="ECO:0000256" key="6">
    <source>
        <dbReference type="SAM" id="Phobius"/>
    </source>
</evidence>
<evidence type="ECO:0000313" key="9">
    <source>
        <dbReference type="Proteomes" id="UP000287798"/>
    </source>
</evidence>
<dbReference type="Pfam" id="PF01740">
    <property type="entry name" value="STAS"/>
    <property type="match status" value="1"/>
</dbReference>
<evidence type="ECO:0000256" key="3">
    <source>
        <dbReference type="ARBA" id="ARBA00022989"/>
    </source>
</evidence>
<feature type="region of interest" description="Disordered" evidence="5">
    <location>
        <begin position="591"/>
        <end position="615"/>
    </location>
</feature>
<dbReference type="InterPro" id="IPR011547">
    <property type="entry name" value="SLC26A/SulP_dom"/>
</dbReference>
<evidence type="ECO:0000256" key="2">
    <source>
        <dbReference type="ARBA" id="ARBA00022692"/>
    </source>
</evidence>
<feature type="transmembrane region" description="Helical" evidence="6">
    <location>
        <begin position="191"/>
        <end position="209"/>
    </location>
</feature>
<feature type="transmembrane region" description="Helical" evidence="6">
    <location>
        <begin position="216"/>
        <end position="233"/>
    </location>
</feature>
<feature type="transmembrane region" description="Helical" evidence="6">
    <location>
        <begin position="369"/>
        <end position="388"/>
    </location>
</feature>
<sequence>MSDSFRSSRPAPDWLLHWLPFLAWMPQLTPRTIRADIMAGLTGAIVVLPQGVAFATIAGMPPEYGLYAGMVPAIIAALFGSSWHLVSGPTTAASIVVFSGLSAFAEPATADYVQLALTLTCMVGVIQLIMGIARLGTLVNFISHSVIIGFTAGAALLIASSQLKHFFGIELPRGGHFHDTLIGLYRNFDDINLWITTVGAVTLASGILVKRYLPRAPYMIVAMLIGSLVSVLFNRSFGPEVTGIVTVGALPRSLPPLSAPAFDLGTIKELAPTALAVTLFALTEAVSIARSIAARSGQLVNGNQEFVGQGLSNIAGSFFSAYVATGSFNRSGLNYQSGARTPLAAISAGVLLMLVVLLVAPYAAYLPNAAMAGILLLVAWGLIDFHHIRTILGASRSDSSILIVTFLATLFLELEFAIFLGVILSLVIYLGRTSRPRIVPRVPDPRLPKRKFNTDPTLPECPQAKILRIDGSLFFGAVNHVQETLRGIRDSHPEQKHLMIVATGINFIDVAGAELLAQEAEARRRMGGGLYLIRIKAGVCEPLERGPYLDSIGAENIFEGKGEAIRTVFDKLDPDICRRCTARIFNECASREPSPADQRRRVDSQQPLFDAGASQ</sequence>
<keyword evidence="9" id="KW-1185">Reference proteome</keyword>
<feature type="transmembrane region" description="Helical" evidence="6">
    <location>
        <begin position="400"/>
        <end position="430"/>
    </location>
</feature>
<dbReference type="OrthoDB" id="9769739at2"/>
<dbReference type="Gene3D" id="3.30.750.24">
    <property type="entry name" value="STAS domain"/>
    <property type="match status" value="1"/>
</dbReference>
<reference evidence="8 9" key="1">
    <citation type="journal article" date="2010" name="Int. J. Syst. Evol. Microbiol.">
        <title>Thiohalobacter thiocyanaticus gen. nov., sp. nov., a moderately halophilic, sulfur-oxidizing gammaproteobacterium from hypersaline lakes, that utilizes thiocyanate.</title>
        <authorList>
            <person name="Sorokin D.Y."/>
            <person name="Kovaleva O.L."/>
            <person name="Tourova T.P."/>
            <person name="Muyzer G."/>
        </authorList>
    </citation>
    <scope>NUCLEOTIDE SEQUENCE [LARGE SCALE GENOMIC DNA]</scope>
    <source>
        <strain evidence="8 9">Hrh1</strain>
    </source>
</reference>
<dbReference type="SUPFAM" id="SSF52091">
    <property type="entry name" value="SpoIIaa-like"/>
    <property type="match status" value="1"/>
</dbReference>
<keyword evidence="2 6" id="KW-0812">Transmembrane</keyword>
<evidence type="ECO:0000313" key="8">
    <source>
        <dbReference type="EMBL" id="RRQ22235.1"/>
    </source>
</evidence>
<feature type="domain" description="STAS" evidence="7">
    <location>
        <begin position="454"/>
        <end position="568"/>
    </location>
</feature>
<dbReference type="Proteomes" id="UP000287798">
    <property type="component" value="Unassembled WGS sequence"/>
</dbReference>
<dbReference type="Pfam" id="PF00916">
    <property type="entry name" value="Sulfate_transp"/>
    <property type="match status" value="1"/>
</dbReference>
<dbReference type="GO" id="GO:0055085">
    <property type="term" value="P:transmembrane transport"/>
    <property type="evidence" value="ECO:0007669"/>
    <property type="project" value="InterPro"/>
</dbReference>
<keyword evidence="4 6" id="KW-0472">Membrane</keyword>
<evidence type="ECO:0000259" key="7">
    <source>
        <dbReference type="PROSITE" id="PS50801"/>
    </source>
</evidence>
<name>A0A426QKE7_9GAMM</name>
<dbReference type="InterPro" id="IPR001902">
    <property type="entry name" value="SLC26A/SulP_fam"/>
</dbReference>
<evidence type="ECO:0000256" key="4">
    <source>
        <dbReference type="ARBA" id="ARBA00023136"/>
    </source>
</evidence>
<dbReference type="PROSITE" id="PS50801">
    <property type="entry name" value="STAS"/>
    <property type="match status" value="1"/>
</dbReference>
<dbReference type="EMBL" id="QZMU01000001">
    <property type="protein sequence ID" value="RRQ22235.1"/>
    <property type="molecule type" value="Genomic_DNA"/>
</dbReference>
<evidence type="ECO:0000256" key="1">
    <source>
        <dbReference type="ARBA" id="ARBA00004141"/>
    </source>
</evidence>
<feature type="transmembrane region" description="Helical" evidence="6">
    <location>
        <begin position="138"/>
        <end position="159"/>
    </location>
</feature>
<feature type="transmembrane region" description="Helical" evidence="6">
    <location>
        <begin position="37"/>
        <end position="58"/>
    </location>
</feature>
<dbReference type="InterPro" id="IPR002645">
    <property type="entry name" value="STAS_dom"/>
</dbReference>
<organism evidence="8 9">
    <name type="scientific">Thiohalobacter thiocyanaticus</name>
    <dbReference type="NCBI Taxonomy" id="585455"/>
    <lineage>
        <taxon>Bacteria</taxon>
        <taxon>Pseudomonadati</taxon>
        <taxon>Pseudomonadota</taxon>
        <taxon>Gammaproteobacteria</taxon>
        <taxon>Thiohalobacterales</taxon>
        <taxon>Thiohalobacteraceae</taxon>
        <taxon>Thiohalobacter</taxon>
    </lineage>
</organism>
<dbReference type="GO" id="GO:0016020">
    <property type="term" value="C:membrane"/>
    <property type="evidence" value="ECO:0007669"/>
    <property type="project" value="UniProtKB-SubCell"/>
</dbReference>
<dbReference type="AlphaFoldDB" id="A0A426QKE7"/>
<comment type="subcellular location">
    <subcellularLocation>
        <location evidence="1">Membrane</location>
        <topology evidence="1">Multi-pass membrane protein</topology>
    </subcellularLocation>
</comment>
<protein>
    <submittedName>
        <fullName evidence="8">SulP family inorganic anion transporter</fullName>
    </submittedName>
</protein>
<dbReference type="CDD" id="cd07042">
    <property type="entry name" value="STAS_SulP_like_sulfate_transporter"/>
    <property type="match status" value="1"/>
</dbReference>
<accession>A0A426QKE7</accession>
<dbReference type="NCBIfam" id="TIGR00815">
    <property type="entry name" value="sulP"/>
    <property type="match status" value="1"/>
</dbReference>
<feature type="transmembrane region" description="Helical" evidence="6">
    <location>
        <begin position="90"/>
        <end position="106"/>
    </location>
</feature>